<dbReference type="AlphaFoldDB" id="A0A8J3CIE3"/>
<evidence type="ECO:0000313" key="1">
    <source>
        <dbReference type="EMBL" id="GGM81884.1"/>
    </source>
</evidence>
<keyword evidence="2" id="KW-1185">Reference proteome</keyword>
<dbReference type="Proteomes" id="UP000637578">
    <property type="component" value="Unassembled WGS sequence"/>
</dbReference>
<gene>
    <name evidence="1" type="ORF">GCM10012275_60600</name>
</gene>
<evidence type="ECO:0000313" key="2">
    <source>
        <dbReference type="Proteomes" id="UP000637578"/>
    </source>
</evidence>
<sequence length="173" mass="18941">MHVFVDESERRGYLLVAAVVAPPELHGTRTLLRGLLLPGERRVHFKSERDSRRRLILARLVEAGVRTRLYAAGGAGEPVRAVLLRHLVTDAIALGAQRLVIDARDPAGNARDRSVIAKTKARAAGLVYEHMPASGEPLTWIADAVAWSYGAGGDWRRRVEPLVETVTDLGALR</sequence>
<reference evidence="1" key="1">
    <citation type="journal article" date="2014" name="Int. J. Syst. Evol. Microbiol.">
        <title>Complete genome sequence of Corynebacterium casei LMG S-19264T (=DSM 44701T), isolated from a smear-ripened cheese.</title>
        <authorList>
            <consortium name="US DOE Joint Genome Institute (JGI-PGF)"/>
            <person name="Walter F."/>
            <person name="Albersmeier A."/>
            <person name="Kalinowski J."/>
            <person name="Ruckert C."/>
        </authorList>
    </citation>
    <scope>NUCLEOTIDE SEQUENCE</scope>
    <source>
        <strain evidence="1">CGMCC 4.5737</strain>
    </source>
</reference>
<dbReference type="RefSeq" id="WP_189061856.1">
    <property type="nucleotide sequence ID" value="NZ_BMMK01000054.1"/>
</dbReference>
<accession>A0A8J3CIE3</accession>
<organism evidence="1 2">
    <name type="scientific">Longimycelium tulufanense</name>
    <dbReference type="NCBI Taxonomy" id="907463"/>
    <lineage>
        <taxon>Bacteria</taxon>
        <taxon>Bacillati</taxon>
        <taxon>Actinomycetota</taxon>
        <taxon>Actinomycetes</taxon>
        <taxon>Pseudonocardiales</taxon>
        <taxon>Pseudonocardiaceae</taxon>
        <taxon>Longimycelium</taxon>
    </lineage>
</organism>
<name>A0A8J3CIE3_9PSEU</name>
<proteinExistence type="predicted"/>
<dbReference type="EMBL" id="BMMK01000054">
    <property type="protein sequence ID" value="GGM81884.1"/>
    <property type="molecule type" value="Genomic_DNA"/>
</dbReference>
<protein>
    <recommendedName>
        <fullName evidence="3">DUF3800 domain-containing protein</fullName>
    </recommendedName>
</protein>
<reference evidence="1" key="2">
    <citation type="submission" date="2020-09" db="EMBL/GenBank/DDBJ databases">
        <authorList>
            <person name="Sun Q."/>
            <person name="Zhou Y."/>
        </authorList>
    </citation>
    <scope>NUCLEOTIDE SEQUENCE</scope>
    <source>
        <strain evidence="1">CGMCC 4.5737</strain>
    </source>
</reference>
<comment type="caution">
    <text evidence="1">The sequence shown here is derived from an EMBL/GenBank/DDBJ whole genome shotgun (WGS) entry which is preliminary data.</text>
</comment>
<evidence type="ECO:0008006" key="3">
    <source>
        <dbReference type="Google" id="ProtNLM"/>
    </source>
</evidence>